<evidence type="ECO:0000256" key="2">
    <source>
        <dbReference type="SAM" id="MobiDB-lite"/>
    </source>
</evidence>
<dbReference type="Gene3D" id="3.40.50.1010">
    <property type="entry name" value="5'-nuclease"/>
    <property type="match status" value="1"/>
</dbReference>
<dbReference type="Pfam" id="PF00752">
    <property type="entry name" value="XPG_N"/>
    <property type="match status" value="1"/>
</dbReference>
<dbReference type="InterPro" id="IPR029060">
    <property type="entry name" value="PIN-like_dom_sf"/>
</dbReference>
<evidence type="ECO:0000313" key="4">
    <source>
        <dbReference type="Ensembl" id="ENSPLAP00000028862.1"/>
    </source>
</evidence>
<reference evidence="4" key="2">
    <citation type="submission" date="2025-09" db="UniProtKB">
        <authorList>
            <consortium name="Ensembl"/>
        </authorList>
    </citation>
    <scope>IDENTIFICATION</scope>
</reference>
<dbReference type="STRING" id="48699.ENSPLAP00000028862"/>
<comment type="similarity">
    <text evidence="1">Belongs to the asteroid family.</text>
</comment>
<name>A0A3B3VVF4_9TELE</name>
<dbReference type="RefSeq" id="XP_014906455.1">
    <property type="nucleotide sequence ID" value="XM_015050969.1"/>
</dbReference>
<dbReference type="SUPFAM" id="SSF88723">
    <property type="entry name" value="PIN domain-like"/>
    <property type="match status" value="1"/>
</dbReference>
<dbReference type="GeneID" id="106958843"/>
<feature type="region of interest" description="Disordered" evidence="2">
    <location>
        <begin position="356"/>
        <end position="377"/>
    </location>
</feature>
<dbReference type="GO" id="GO:0004518">
    <property type="term" value="F:nuclease activity"/>
    <property type="evidence" value="ECO:0007669"/>
    <property type="project" value="InterPro"/>
</dbReference>
<sequence length="688" mass="77703">MGVQGLASFLDKHRNIYREVRFGRSRLLVDGCNLSYQLYFSSGLDQNHGGEYAAYRTVIETFIAALRSCDITPYVVLDGGSAHFKAQTAVKRATDRIHRKHQASQSGEQSSILPKLAQVVFIQTLARLQVPLAQCFAEADQEIAALASEWCCPVLSNDSDFFVFDLPAGFLPISHFLWREVRQSGSQSSICCRRYCTSSFCSFFGLRRQLLPTFAALAGNDYVKLRGIDWTRFVHAGTGTEACSRLEGLLCWLKGLQESREPLEVLEEALGLMGDLSGDKQELLQNLRLGMEEYQLGRSALSRFFLHGAPPEFPALEQGGDRVPVWMQVPLAEARISGDVLDVLIQKFKKAVERTVKETSKPLQPPLPPAQRNKQKVDRGLNCEYPPSANQTSRPLRQVMYGLLLGKDKFTPVEFDRAGLSLISVPVEPTFTRTSQRLRLDSLPQVALSDRLNVLLEALGVTQESLRLLPPELQLPAAVSCYWVQTAQPPPDLQRALLLGMSNMLRSRTVLPTEGNQNPDQDVSHVFSQWQACLKDAIQLNQLLDLPLPEPDVSRLYQGTLVHQLVHRMRSGGKLKTVLRSDRPSEELYRSLLSAVQRIRSRTRRTRQKAATRWQQNPQELSADLQRLFLQDEETESEARAAVAAQEELRLQEELLQVRTRYRTKERSNRSKNPELARKEECRGRNLL</sequence>
<organism evidence="4 5">
    <name type="scientific">Poecilia latipinna</name>
    <name type="common">sailfin molly</name>
    <dbReference type="NCBI Taxonomy" id="48699"/>
    <lineage>
        <taxon>Eukaryota</taxon>
        <taxon>Metazoa</taxon>
        <taxon>Chordata</taxon>
        <taxon>Craniata</taxon>
        <taxon>Vertebrata</taxon>
        <taxon>Euteleostomi</taxon>
        <taxon>Actinopterygii</taxon>
        <taxon>Neopterygii</taxon>
        <taxon>Teleostei</taxon>
        <taxon>Neoteleostei</taxon>
        <taxon>Acanthomorphata</taxon>
        <taxon>Ovalentaria</taxon>
        <taxon>Atherinomorphae</taxon>
        <taxon>Cyprinodontiformes</taxon>
        <taxon>Poeciliidae</taxon>
        <taxon>Poeciliinae</taxon>
        <taxon>Poecilia</taxon>
    </lineage>
</organism>
<feature type="compositionally biased region" description="Basic and acidic residues" evidence="2">
    <location>
        <begin position="663"/>
        <end position="688"/>
    </location>
</feature>
<proteinExistence type="inferred from homology"/>
<dbReference type="KEGG" id="plai:106958843"/>
<dbReference type="Proteomes" id="UP000261500">
    <property type="component" value="Unplaced"/>
</dbReference>
<dbReference type="AlphaFoldDB" id="A0A3B3VVF4"/>
<keyword evidence="5" id="KW-1185">Reference proteome</keyword>
<dbReference type="GeneTree" id="ENSGT00390000010145"/>
<evidence type="ECO:0000256" key="1">
    <source>
        <dbReference type="ARBA" id="ARBA00007398"/>
    </source>
</evidence>
<dbReference type="PANTHER" id="PTHR15665:SF1">
    <property type="entry name" value="PROTEIN ASTEROID HOMOLOG 1"/>
    <property type="match status" value="1"/>
</dbReference>
<feature type="region of interest" description="Disordered" evidence="2">
    <location>
        <begin position="662"/>
        <end position="688"/>
    </location>
</feature>
<accession>A0A3B3VVF4</accession>
<dbReference type="SMART" id="SM00485">
    <property type="entry name" value="XPGN"/>
    <property type="match status" value="1"/>
</dbReference>
<dbReference type="InterPro" id="IPR026832">
    <property type="entry name" value="Asteroid"/>
</dbReference>
<evidence type="ECO:0000259" key="3">
    <source>
        <dbReference type="SMART" id="SM00485"/>
    </source>
</evidence>
<reference evidence="4" key="1">
    <citation type="submission" date="2025-08" db="UniProtKB">
        <authorList>
            <consortium name="Ensembl"/>
        </authorList>
    </citation>
    <scope>IDENTIFICATION</scope>
</reference>
<protein>
    <submittedName>
        <fullName evidence="4">Protein asteroid homolog 1-like</fullName>
    </submittedName>
</protein>
<dbReference type="OrthoDB" id="25987at2759"/>
<evidence type="ECO:0000313" key="5">
    <source>
        <dbReference type="Proteomes" id="UP000261500"/>
    </source>
</evidence>
<dbReference type="Ensembl" id="ENSPLAT00000030459.1">
    <property type="protein sequence ID" value="ENSPLAP00000028862.1"/>
    <property type="gene ID" value="ENSPLAG00000018594.1"/>
</dbReference>
<dbReference type="InterPro" id="IPR006085">
    <property type="entry name" value="XPG_DNA_repair_N"/>
</dbReference>
<dbReference type="PANTHER" id="PTHR15665">
    <property type="entry name" value="ASTEROID PROTEIN"/>
    <property type="match status" value="1"/>
</dbReference>
<feature type="domain" description="XPG N-terminal" evidence="3">
    <location>
        <begin position="1"/>
        <end position="99"/>
    </location>
</feature>